<keyword evidence="8" id="KW-0175">Coiled coil</keyword>
<evidence type="ECO:0000256" key="6">
    <source>
        <dbReference type="ARBA" id="ARBA00023136"/>
    </source>
</evidence>
<evidence type="ECO:0000256" key="4">
    <source>
        <dbReference type="ARBA" id="ARBA00022452"/>
    </source>
</evidence>
<dbReference type="GO" id="GO:0009279">
    <property type="term" value="C:cell outer membrane"/>
    <property type="evidence" value="ECO:0007669"/>
    <property type="project" value="UniProtKB-SubCell"/>
</dbReference>
<keyword evidence="7" id="KW-0998">Cell outer membrane</keyword>
<feature type="coiled-coil region" evidence="8">
    <location>
        <begin position="154"/>
        <end position="184"/>
    </location>
</feature>
<keyword evidence="3" id="KW-0813">Transport</keyword>
<dbReference type="EMBL" id="JABFCS010000001">
    <property type="protein sequence ID" value="NNU44429.1"/>
    <property type="molecule type" value="Genomic_DNA"/>
</dbReference>
<keyword evidence="6" id="KW-0472">Membrane</keyword>
<dbReference type="AlphaFoldDB" id="A0A849KRI8"/>
<reference evidence="9 10" key="1">
    <citation type="submission" date="2020-05" db="EMBL/GenBank/DDBJ databases">
        <authorList>
            <person name="Khan S.A."/>
            <person name="Jeon C.O."/>
            <person name="Chun B.H."/>
        </authorList>
    </citation>
    <scope>NUCLEOTIDE SEQUENCE [LARGE SCALE GENOMIC DNA]</scope>
    <source>
        <strain evidence="9 10">B156</strain>
    </source>
</reference>
<comment type="similarity">
    <text evidence="2">Belongs to the outer membrane factor (OMF) (TC 1.B.17) family.</text>
</comment>
<gene>
    <name evidence="9" type="ORF">HK415_16520</name>
</gene>
<dbReference type="RefSeq" id="WP_171561169.1">
    <property type="nucleotide sequence ID" value="NZ_JABFCS010000001.1"/>
</dbReference>
<evidence type="ECO:0000313" key="10">
    <source>
        <dbReference type="Proteomes" id="UP000552954"/>
    </source>
</evidence>
<evidence type="ECO:0000256" key="5">
    <source>
        <dbReference type="ARBA" id="ARBA00022692"/>
    </source>
</evidence>
<dbReference type="Pfam" id="PF02321">
    <property type="entry name" value="OEP"/>
    <property type="match status" value="2"/>
</dbReference>
<evidence type="ECO:0000313" key="9">
    <source>
        <dbReference type="EMBL" id="NNU44429.1"/>
    </source>
</evidence>
<sequence>MLTLSRAVERALAHEARYLAAEASFRAEREVLEQARSRLLPEVSANLGRTHNDLTAVVGDTAAQTSYISAGNSISLRQPLYRPERWASYQQAKAEVARLEAVLATARNRLHVSVASAYLELLRAAAEWQALQAQQAALAGQAAAAARGVPLGLASASEREERAAQAELAALRALQAEARLTERRRELENMVGEPVTRLLAAEEDGESLSRLAAGELRDWQDRAAEAAPEVRAARAAVEVAREGVRVASAGHKPTLDLVAARTKSRSETFTAIDQTFYNSSVGVQLNVPLYGGGRTESTIRQAVARQERSEAELQAALRDTAVLVEREHMTVRQAAQRLRAHAALVRSARQGVQAARQGVARGTHAQLEVLEAQGRLQAAQQEHAATVAELLAARVRLQGLAGELSVQALPEVERVLVRTVLVPPPTR</sequence>
<evidence type="ECO:0000256" key="2">
    <source>
        <dbReference type="ARBA" id="ARBA00007613"/>
    </source>
</evidence>
<keyword evidence="5" id="KW-0812">Transmembrane</keyword>
<dbReference type="GO" id="GO:0015288">
    <property type="term" value="F:porin activity"/>
    <property type="evidence" value="ECO:0007669"/>
    <property type="project" value="TreeGrafter"/>
</dbReference>
<evidence type="ECO:0000256" key="8">
    <source>
        <dbReference type="SAM" id="Coils"/>
    </source>
</evidence>
<dbReference type="Proteomes" id="UP000552954">
    <property type="component" value="Unassembled WGS sequence"/>
</dbReference>
<dbReference type="PANTHER" id="PTHR30026">
    <property type="entry name" value="OUTER MEMBRANE PROTEIN TOLC"/>
    <property type="match status" value="1"/>
</dbReference>
<comment type="caution">
    <text evidence="9">The sequence shown here is derived from an EMBL/GenBank/DDBJ whole genome shotgun (WGS) entry which is preliminary data.</text>
</comment>
<organism evidence="9 10">
    <name type="scientific">Ramlibacter montanisoli</name>
    <dbReference type="NCBI Taxonomy" id="2732512"/>
    <lineage>
        <taxon>Bacteria</taxon>
        <taxon>Pseudomonadati</taxon>
        <taxon>Pseudomonadota</taxon>
        <taxon>Betaproteobacteria</taxon>
        <taxon>Burkholderiales</taxon>
        <taxon>Comamonadaceae</taxon>
        <taxon>Ramlibacter</taxon>
    </lineage>
</organism>
<name>A0A849KRI8_9BURK</name>
<dbReference type="GO" id="GO:0015562">
    <property type="term" value="F:efflux transmembrane transporter activity"/>
    <property type="evidence" value="ECO:0007669"/>
    <property type="project" value="InterPro"/>
</dbReference>
<reference evidence="9 10" key="2">
    <citation type="submission" date="2020-06" db="EMBL/GenBank/DDBJ databases">
        <title>Ramlibacter rhizophilus sp. nov., isolated from rhizosphere soil of national flower Mugunghwa from South Korea.</title>
        <authorList>
            <person name="Zheng-Fei Y."/>
            <person name="Huan T."/>
        </authorList>
    </citation>
    <scope>NUCLEOTIDE SEQUENCE [LARGE SCALE GENOMIC DNA]</scope>
    <source>
        <strain evidence="9 10">B156</strain>
    </source>
</reference>
<comment type="subcellular location">
    <subcellularLocation>
        <location evidence="1">Cell outer membrane</location>
    </subcellularLocation>
</comment>
<keyword evidence="10" id="KW-1185">Reference proteome</keyword>
<dbReference type="Gene3D" id="1.20.1600.10">
    <property type="entry name" value="Outer membrane efflux proteins (OEP)"/>
    <property type="match status" value="1"/>
</dbReference>
<evidence type="ECO:0000256" key="1">
    <source>
        <dbReference type="ARBA" id="ARBA00004442"/>
    </source>
</evidence>
<dbReference type="InterPro" id="IPR003423">
    <property type="entry name" value="OMP_efflux"/>
</dbReference>
<accession>A0A849KRI8</accession>
<evidence type="ECO:0000256" key="3">
    <source>
        <dbReference type="ARBA" id="ARBA00022448"/>
    </source>
</evidence>
<keyword evidence="4" id="KW-1134">Transmembrane beta strand</keyword>
<dbReference type="SUPFAM" id="SSF56954">
    <property type="entry name" value="Outer membrane efflux proteins (OEP)"/>
    <property type="match status" value="1"/>
</dbReference>
<dbReference type="PANTHER" id="PTHR30026:SF20">
    <property type="entry name" value="OUTER MEMBRANE PROTEIN TOLC"/>
    <property type="match status" value="1"/>
</dbReference>
<protein>
    <submittedName>
        <fullName evidence="9">TolC family protein</fullName>
    </submittedName>
</protein>
<dbReference type="GO" id="GO:1990281">
    <property type="term" value="C:efflux pump complex"/>
    <property type="evidence" value="ECO:0007669"/>
    <property type="project" value="TreeGrafter"/>
</dbReference>
<proteinExistence type="inferred from homology"/>
<dbReference type="InterPro" id="IPR051906">
    <property type="entry name" value="TolC-like"/>
</dbReference>
<evidence type="ECO:0000256" key="7">
    <source>
        <dbReference type="ARBA" id="ARBA00023237"/>
    </source>
</evidence>